<evidence type="ECO:0000313" key="2">
    <source>
        <dbReference type="EMBL" id="MDX6034061.1"/>
    </source>
</evidence>
<dbReference type="Proteomes" id="UP001275664">
    <property type="component" value="Unassembled WGS sequence"/>
</dbReference>
<dbReference type="AlphaFoldDB" id="A0AAJ2VVF6"/>
<evidence type="ECO:0000313" key="4">
    <source>
        <dbReference type="Proteomes" id="UP001275664"/>
    </source>
</evidence>
<dbReference type="Gene3D" id="3.90.950.20">
    <property type="entry name" value="CinA-like"/>
    <property type="match status" value="1"/>
</dbReference>
<dbReference type="Proteomes" id="UP001282336">
    <property type="component" value="Unassembled WGS sequence"/>
</dbReference>
<dbReference type="NCBIfam" id="NF002972">
    <property type="entry name" value="PRK03657.1"/>
    <property type="match status" value="1"/>
</dbReference>
<dbReference type="EMBL" id="JAWXRD010000040">
    <property type="protein sequence ID" value="MDX6042096.1"/>
    <property type="molecule type" value="Genomic_DNA"/>
</dbReference>
<gene>
    <name evidence="3" type="ORF">SIK69_18060</name>
    <name evidence="2" type="ORF">SIL20_21390</name>
</gene>
<comment type="caution">
    <text evidence="2">The sequence shown here is derived from an EMBL/GenBank/DDBJ whole genome shotgun (WGS) entry which is preliminary data.</text>
</comment>
<evidence type="ECO:0000313" key="5">
    <source>
        <dbReference type="Proteomes" id="UP001282336"/>
    </source>
</evidence>
<dbReference type="SUPFAM" id="SSF142433">
    <property type="entry name" value="CinA-like"/>
    <property type="match status" value="1"/>
</dbReference>
<reference evidence="2 4" key="1">
    <citation type="submission" date="2023-11" db="EMBL/GenBank/DDBJ databases">
        <title>Scandinavium wanjuensis sp. nov., isolated from lettuce South Korea.</title>
        <authorList>
            <person name="Park J."/>
            <person name="Park S."/>
            <person name="Oh K.K."/>
            <person name="Cho G.S."/>
            <person name="Franz C.M.A.P."/>
        </authorList>
    </citation>
    <scope>NUCLEOTIDE SEQUENCE</scope>
    <source>
        <strain evidence="2">V105_12</strain>
        <strain evidence="3 4">V105_6</strain>
    </source>
</reference>
<dbReference type="GO" id="GO:0016853">
    <property type="term" value="F:isomerase activity"/>
    <property type="evidence" value="ECO:0007669"/>
    <property type="project" value="UniProtKB-KW"/>
</dbReference>
<dbReference type="EMBL" id="JAWXRC010000042">
    <property type="protein sequence ID" value="MDX6034061.1"/>
    <property type="molecule type" value="Genomic_DNA"/>
</dbReference>
<dbReference type="Pfam" id="PF02464">
    <property type="entry name" value="CinA"/>
    <property type="match status" value="1"/>
</dbReference>
<evidence type="ECO:0000313" key="3">
    <source>
        <dbReference type="EMBL" id="MDX6042096.1"/>
    </source>
</evidence>
<protein>
    <submittedName>
        <fullName evidence="2">2-oxo-tetronate isomerase</fullName>
    </submittedName>
</protein>
<proteinExistence type="predicted"/>
<dbReference type="InterPro" id="IPR008136">
    <property type="entry name" value="CinA_C"/>
</dbReference>
<keyword evidence="2" id="KW-0413">Isomerase</keyword>
<organism evidence="2 5">
    <name type="scientific">Scandinavium lactucae</name>
    <dbReference type="NCBI Taxonomy" id="3095028"/>
    <lineage>
        <taxon>Bacteria</taxon>
        <taxon>Pseudomonadati</taxon>
        <taxon>Pseudomonadota</taxon>
        <taxon>Gammaproteobacteria</taxon>
        <taxon>Enterobacterales</taxon>
        <taxon>Enterobacteriaceae</taxon>
        <taxon>Scandinavium</taxon>
    </lineage>
</organism>
<dbReference type="NCBIfam" id="TIGR00199">
    <property type="entry name" value="PncC_domain"/>
    <property type="match status" value="1"/>
</dbReference>
<accession>A0AAJ2VVF6</accession>
<keyword evidence="4" id="KW-1185">Reference proteome</keyword>
<evidence type="ECO:0000259" key="1">
    <source>
        <dbReference type="Pfam" id="PF02464"/>
    </source>
</evidence>
<sequence length="166" mass="17075">MSTSTTVIANQLGHLLIARKLTLTTAESCTGGHIASTLCAAEDTPLYFGAGFVTFNDAAKEAVLGVHPLTLKNHTAVSQETVTEMAAGAITRTGAQVSIAVSGYAGPDGGEDGTPAGTVWFAWYLSPSDIVSECVHFDGDCEAVITQATAYALTGLLSRLAEPARA</sequence>
<name>A0AAJ2VVF6_9ENTR</name>
<dbReference type="RefSeq" id="WP_319630481.1">
    <property type="nucleotide sequence ID" value="NZ_JAWXRB010000045.1"/>
</dbReference>
<dbReference type="InterPro" id="IPR036653">
    <property type="entry name" value="CinA-like_C"/>
</dbReference>
<feature type="domain" description="CinA C-terminal" evidence="1">
    <location>
        <begin position="8"/>
        <end position="158"/>
    </location>
</feature>